<comment type="caution">
    <text evidence="13">The sequence shown here is derived from an EMBL/GenBank/DDBJ whole genome shotgun (WGS) entry which is preliminary data.</text>
</comment>
<comment type="pathway">
    <text evidence="1 9">Isoprenoid biosynthesis; isopentenyl diphosphate biosynthesis via DXP pathway; isopentenyl diphosphate from 1-deoxy-D-xylulose 5-phosphate: step 1/6.</text>
</comment>
<feature type="binding site" evidence="9">
    <location>
        <position position="209"/>
    </location>
    <ligand>
        <name>1-deoxy-D-xylulose 5-phosphate</name>
        <dbReference type="ChEBI" id="CHEBI:57792"/>
    </ligand>
</feature>
<feature type="binding site" evidence="9">
    <location>
        <position position="173"/>
    </location>
    <ligand>
        <name>1-deoxy-D-xylulose 5-phosphate</name>
        <dbReference type="ChEBI" id="CHEBI:57792"/>
    </ligand>
</feature>
<dbReference type="GO" id="GO:0016853">
    <property type="term" value="F:isomerase activity"/>
    <property type="evidence" value="ECO:0007669"/>
    <property type="project" value="UniProtKB-KW"/>
</dbReference>
<dbReference type="EMBL" id="QRHL01000036">
    <property type="protein sequence ID" value="RHF69883.1"/>
    <property type="molecule type" value="Genomic_DNA"/>
</dbReference>
<comment type="catalytic activity">
    <reaction evidence="8">
        <text>2-C-methyl-D-erythritol 4-phosphate + NADP(+) = 1-deoxy-D-xylulose 5-phosphate + NADPH + H(+)</text>
        <dbReference type="Rhea" id="RHEA:13717"/>
        <dbReference type="ChEBI" id="CHEBI:15378"/>
        <dbReference type="ChEBI" id="CHEBI:57783"/>
        <dbReference type="ChEBI" id="CHEBI:57792"/>
        <dbReference type="ChEBI" id="CHEBI:58262"/>
        <dbReference type="ChEBI" id="CHEBI:58349"/>
        <dbReference type="EC" id="1.1.1.267"/>
    </reaction>
    <physiologicalReaction direction="right-to-left" evidence="8">
        <dbReference type="Rhea" id="RHEA:13719"/>
    </physiologicalReaction>
</comment>
<sequence length="383" mass="42833">MKKIIILGSTGSIGTNALEVVRKSNEKFQVVGLSGHRNHKLLLEQIREFQPKYVSVGTEEGYEIIKKEFPNIELYCKDEGLKELALKDDYDILLTAVSGAIGIEATVEGIKKGKRIALANKETMVAAGPYINKLLKENPKAEIVPVDSEHSAIFQSLLGGRREEVRKIIITASGGTFRGKKREELKDVTVEQALKHPNWAMGKKITIDSSTLVNKGLEVIEAHELFGVSYEDIEVLVHPQSIIHSMVEFKDRAVIAQLGAPDMKLPIQYAFTYPEREASSALEPLDFTKVSTLTFEKPDHQTFKGIELAFKAGKIGKTMPAVLNAANEVAVELFLKGKIKFLTIYEIIEKAMERHIPLEIDGVEIIKKVDSETREWVYLNYEV</sequence>
<dbReference type="EC" id="1.1.1.267" evidence="9"/>
<dbReference type="SUPFAM" id="SSF51735">
    <property type="entry name" value="NAD(P)-binding Rossmann-fold domains"/>
    <property type="match status" value="1"/>
</dbReference>
<evidence type="ECO:0000256" key="8">
    <source>
        <dbReference type="ARBA" id="ARBA00048543"/>
    </source>
</evidence>
<dbReference type="InterPro" id="IPR003821">
    <property type="entry name" value="DXP_reductoisomerase"/>
</dbReference>
<keyword evidence="4 9" id="KW-0521">NADP</keyword>
<dbReference type="InterPro" id="IPR026877">
    <property type="entry name" value="DXPR_C"/>
</dbReference>
<dbReference type="GO" id="GO:0030145">
    <property type="term" value="F:manganese ion binding"/>
    <property type="evidence" value="ECO:0007669"/>
    <property type="project" value="TreeGrafter"/>
</dbReference>
<evidence type="ECO:0000256" key="7">
    <source>
        <dbReference type="ARBA" id="ARBA00023229"/>
    </source>
</evidence>
<dbReference type="NCBIfam" id="TIGR00243">
    <property type="entry name" value="Dxr"/>
    <property type="match status" value="1"/>
</dbReference>
<dbReference type="FunFam" id="3.40.50.720:FF:000045">
    <property type="entry name" value="1-deoxy-D-xylulose 5-phosphate reductoisomerase"/>
    <property type="match status" value="1"/>
</dbReference>
<dbReference type="NCBIfam" id="NF009114">
    <property type="entry name" value="PRK12464.1"/>
    <property type="match status" value="1"/>
</dbReference>
<evidence type="ECO:0000256" key="4">
    <source>
        <dbReference type="ARBA" id="ARBA00022857"/>
    </source>
</evidence>
<keyword evidence="5 9" id="KW-0560">Oxidoreductase</keyword>
<evidence type="ECO:0000259" key="11">
    <source>
        <dbReference type="Pfam" id="PF08436"/>
    </source>
</evidence>
<dbReference type="PANTHER" id="PTHR30525">
    <property type="entry name" value="1-DEOXY-D-XYLULOSE 5-PHOSPHATE REDUCTOISOMERASE"/>
    <property type="match status" value="1"/>
</dbReference>
<dbReference type="Proteomes" id="UP000284676">
    <property type="component" value="Unassembled WGS sequence"/>
</dbReference>
<keyword evidence="3 9" id="KW-0479">Metal-binding</keyword>
<comment type="similarity">
    <text evidence="2 9">Belongs to the DXR family.</text>
</comment>
<feature type="binding site" evidence="9">
    <location>
        <position position="121"/>
    </location>
    <ligand>
        <name>1-deoxy-D-xylulose 5-phosphate</name>
        <dbReference type="ChEBI" id="CHEBI:57792"/>
    </ligand>
</feature>
<keyword evidence="9" id="KW-0460">Magnesium</keyword>
<dbReference type="SUPFAM" id="SSF69055">
    <property type="entry name" value="1-deoxy-D-xylulose-5-phosphate reductoisomerase, C-terminal domain"/>
    <property type="match status" value="1"/>
</dbReference>
<evidence type="ECO:0000259" key="10">
    <source>
        <dbReference type="Pfam" id="PF02670"/>
    </source>
</evidence>
<proteinExistence type="inferred from homology"/>
<evidence type="ECO:0000313" key="14">
    <source>
        <dbReference type="Proteomes" id="UP000284676"/>
    </source>
</evidence>
<dbReference type="Gene3D" id="1.10.1740.10">
    <property type="match status" value="1"/>
</dbReference>
<feature type="domain" description="1-deoxy-D-xylulose 5-phosphate reductoisomerase N-terminal" evidence="10">
    <location>
        <begin position="4"/>
        <end position="128"/>
    </location>
</feature>
<gene>
    <name evidence="9" type="primary">dxr</name>
    <name evidence="13" type="ORF">DW663_11930</name>
</gene>
<feature type="binding site" evidence="9">
    <location>
        <position position="10"/>
    </location>
    <ligand>
        <name>NADPH</name>
        <dbReference type="ChEBI" id="CHEBI:57783"/>
    </ligand>
</feature>
<feature type="binding site" evidence="9">
    <location>
        <position position="11"/>
    </location>
    <ligand>
        <name>NADPH</name>
        <dbReference type="ChEBI" id="CHEBI:57783"/>
    </ligand>
</feature>
<evidence type="ECO:0000259" key="12">
    <source>
        <dbReference type="Pfam" id="PF13288"/>
    </source>
</evidence>
<protein>
    <recommendedName>
        <fullName evidence="9">1-deoxy-D-xylulose 5-phosphate reductoisomerase</fullName>
        <shortName evidence="9">DXP reductoisomerase</shortName>
        <ecNumber evidence="9">1.1.1.267</ecNumber>
    </recommendedName>
    <alternativeName>
        <fullName evidence="9">1-deoxyxylulose-5-phosphate reductoisomerase</fullName>
    </alternativeName>
    <alternativeName>
        <fullName evidence="9">2-C-methyl-D-erythritol 4-phosphate synthase</fullName>
    </alternativeName>
</protein>
<keyword evidence="6 9" id="KW-0464">Manganese</keyword>
<reference evidence="13 14" key="1">
    <citation type="submission" date="2018-08" db="EMBL/GenBank/DDBJ databases">
        <title>A genome reference for cultivated species of the human gut microbiota.</title>
        <authorList>
            <person name="Zou Y."/>
            <person name="Xue W."/>
            <person name="Luo G."/>
        </authorList>
    </citation>
    <scope>NUCLEOTIDE SEQUENCE [LARGE SCALE GENOMIC DNA]</scope>
    <source>
        <strain evidence="13 14">AM25-1</strain>
    </source>
</reference>
<dbReference type="InterPro" id="IPR036291">
    <property type="entry name" value="NAD(P)-bd_dom_sf"/>
</dbReference>
<organism evidence="13 14">
    <name type="scientific">Fusobacterium mortiferum</name>
    <dbReference type="NCBI Taxonomy" id="850"/>
    <lineage>
        <taxon>Bacteria</taxon>
        <taxon>Fusobacteriati</taxon>
        <taxon>Fusobacteriota</taxon>
        <taxon>Fusobacteriia</taxon>
        <taxon>Fusobacteriales</taxon>
        <taxon>Fusobacteriaceae</taxon>
        <taxon>Fusobacterium</taxon>
    </lineage>
</organism>
<dbReference type="RefSeq" id="WP_118234708.1">
    <property type="nucleotide sequence ID" value="NZ_QRHL01000036.1"/>
</dbReference>
<feature type="binding site" evidence="9">
    <location>
        <position position="38"/>
    </location>
    <ligand>
        <name>NADPH</name>
        <dbReference type="ChEBI" id="CHEBI:57783"/>
    </ligand>
</feature>
<dbReference type="SUPFAM" id="SSF55347">
    <property type="entry name" value="Glyceraldehyde-3-phosphate dehydrogenase-like, C-terminal domain"/>
    <property type="match status" value="1"/>
</dbReference>
<feature type="binding site" evidence="9">
    <location>
        <position position="120"/>
    </location>
    <ligand>
        <name>NADPH</name>
        <dbReference type="ChEBI" id="CHEBI:57783"/>
    </ligand>
</feature>
<evidence type="ECO:0000256" key="9">
    <source>
        <dbReference type="HAMAP-Rule" id="MF_00183"/>
    </source>
</evidence>
<evidence type="ECO:0000313" key="13">
    <source>
        <dbReference type="EMBL" id="RHF69883.1"/>
    </source>
</evidence>
<feature type="binding site" evidence="9">
    <location>
        <position position="215"/>
    </location>
    <ligand>
        <name>1-deoxy-D-xylulose 5-phosphate</name>
        <dbReference type="ChEBI" id="CHEBI:57792"/>
    </ligand>
</feature>
<feature type="binding site" evidence="9">
    <location>
        <position position="202"/>
    </location>
    <ligand>
        <name>NADPH</name>
        <dbReference type="ChEBI" id="CHEBI:57783"/>
    </ligand>
</feature>
<feature type="binding site" evidence="9">
    <location>
        <position position="148"/>
    </location>
    <ligand>
        <name>1-deoxy-D-xylulose 5-phosphate</name>
        <dbReference type="ChEBI" id="CHEBI:57792"/>
    </ligand>
</feature>
<dbReference type="Gene3D" id="3.40.50.720">
    <property type="entry name" value="NAD(P)-binding Rossmann-like Domain"/>
    <property type="match status" value="1"/>
</dbReference>
<dbReference type="InterPro" id="IPR013512">
    <property type="entry name" value="DXP_reductoisomerase_N"/>
</dbReference>
<feature type="binding site" evidence="9">
    <location>
        <position position="218"/>
    </location>
    <ligand>
        <name>1-deoxy-D-xylulose 5-phosphate</name>
        <dbReference type="ChEBI" id="CHEBI:57792"/>
    </ligand>
</feature>
<dbReference type="Pfam" id="PF13288">
    <property type="entry name" value="DXPR_C"/>
    <property type="match status" value="1"/>
</dbReference>
<comment type="cofactor">
    <cofactor evidence="9">
        <name>Mg(2+)</name>
        <dbReference type="ChEBI" id="CHEBI:18420"/>
    </cofactor>
    <cofactor evidence="9">
        <name>Mn(2+)</name>
        <dbReference type="ChEBI" id="CHEBI:29035"/>
    </cofactor>
</comment>
<dbReference type="Pfam" id="PF08436">
    <property type="entry name" value="DXP_redisom_C"/>
    <property type="match status" value="1"/>
</dbReference>
<feature type="binding site" evidence="9">
    <location>
        <position position="196"/>
    </location>
    <ligand>
        <name>1-deoxy-D-xylulose 5-phosphate</name>
        <dbReference type="ChEBI" id="CHEBI:57792"/>
    </ligand>
</feature>
<dbReference type="GO" id="GO:0051484">
    <property type="term" value="P:isopentenyl diphosphate biosynthetic process, methylerythritol 4-phosphate pathway involved in terpenoid biosynthetic process"/>
    <property type="evidence" value="ECO:0007669"/>
    <property type="project" value="TreeGrafter"/>
</dbReference>
<keyword evidence="13" id="KW-0413">Isomerase</keyword>
<dbReference type="UniPathway" id="UPA00056">
    <property type="reaction ID" value="UER00092"/>
</dbReference>
<feature type="domain" description="DXP reductoisomerase C-terminal" evidence="12">
    <location>
        <begin position="258"/>
        <end position="375"/>
    </location>
</feature>
<feature type="binding site" evidence="9">
    <location>
        <position position="149"/>
    </location>
    <ligand>
        <name>1-deoxy-D-xylulose 5-phosphate</name>
        <dbReference type="ChEBI" id="CHEBI:57792"/>
    </ligand>
</feature>
<dbReference type="InterPro" id="IPR013644">
    <property type="entry name" value="DXP_reductoisomerase_C"/>
</dbReference>
<keyword evidence="7 9" id="KW-0414">Isoprene biosynthesis</keyword>
<dbReference type="HAMAP" id="MF_00183">
    <property type="entry name" value="DXP_reductoisom"/>
    <property type="match status" value="1"/>
</dbReference>
<feature type="binding site" evidence="9">
    <location>
        <position position="149"/>
    </location>
    <ligand>
        <name>Mn(2+)</name>
        <dbReference type="ChEBI" id="CHEBI:29035"/>
    </ligand>
</feature>
<dbReference type="InterPro" id="IPR036169">
    <property type="entry name" value="DXPR_C_sf"/>
</dbReference>
<feature type="binding site" evidence="9">
    <location>
        <position position="37"/>
    </location>
    <ligand>
        <name>NADPH</name>
        <dbReference type="ChEBI" id="CHEBI:57783"/>
    </ligand>
</feature>
<feature type="binding site" evidence="9">
    <location>
        <position position="214"/>
    </location>
    <ligand>
        <name>1-deoxy-D-xylulose 5-phosphate</name>
        <dbReference type="ChEBI" id="CHEBI:57792"/>
    </ligand>
</feature>
<dbReference type="PANTHER" id="PTHR30525:SF0">
    <property type="entry name" value="1-DEOXY-D-XYLULOSE 5-PHOSPHATE REDUCTOISOMERASE, CHLOROPLASTIC"/>
    <property type="match status" value="1"/>
</dbReference>
<feature type="binding site" evidence="9">
    <location>
        <position position="147"/>
    </location>
    <ligand>
        <name>Mn(2+)</name>
        <dbReference type="ChEBI" id="CHEBI:29035"/>
    </ligand>
</feature>
<evidence type="ECO:0000256" key="5">
    <source>
        <dbReference type="ARBA" id="ARBA00023002"/>
    </source>
</evidence>
<dbReference type="AlphaFoldDB" id="A0A414PN47"/>
<dbReference type="PIRSF" id="PIRSF006205">
    <property type="entry name" value="Dxp_reductismrs"/>
    <property type="match status" value="1"/>
</dbReference>
<evidence type="ECO:0000256" key="2">
    <source>
        <dbReference type="ARBA" id="ARBA00006825"/>
    </source>
</evidence>
<name>A0A414PN47_FUSMR</name>
<feature type="domain" description="1-deoxy-D-xylulose 5-phosphate reductoisomerase C-terminal" evidence="11">
    <location>
        <begin position="143"/>
        <end position="226"/>
    </location>
</feature>
<dbReference type="GO" id="GO:0030604">
    <property type="term" value="F:1-deoxy-D-xylulose-5-phosphate reductoisomerase activity"/>
    <property type="evidence" value="ECO:0007669"/>
    <property type="project" value="UniProtKB-UniRule"/>
</dbReference>
<evidence type="ECO:0000256" key="1">
    <source>
        <dbReference type="ARBA" id="ARBA00005094"/>
    </source>
</evidence>
<comment type="caution">
    <text evidence="9">Lacks conserved residue(s) required for the propagation of feature annotation.</text>
</comment>
<dbReference type="GO" id="GO:0070402">
    <property type="term" value="F:NADPH binding"/>
    <property type="evidence" value="ECO:0007669"/>
    <property type="project" value="InterPro"/>
</dbReference>
<feature type="binding site" evidence="9">
    <location>
        <position position="122"/>
    </location>
    <ligand>
        <name>NADPH</name>
        <dbReference type="ChEBI" id="CHEBI:57783"/>
    </ligand>
</feature>
<comment type="function">
    <text evidence="9">Catalyzes the NADPH-dependent rearrangement and reduction of 1-deoxy-D-xylulose-5-phosphate (DXP) to 2-C-methyl-D-erythritol 4-phosphate (MEP).</text>
</comment>
<accession>A0A414PN47</accession>
<evidence type="ECO:0000256" key="6">
    <source>
        <dbReference type="ARBA" id="ARBA00023211"/>
    </source>
</evidence>
<evidence type="ECO:0000256" key="3">
    <source>
        <dbReference type="ARBA" id="ARBA00022723"/>
    </source>
</evidence>
<feature type="binding site" evidence="9">
    <location>
        <position position="13"/>
    </location>
    <ligand>
        <name>NADPH</name>
        <dbReference type="ChEBI" id="CHEBI:57783"/>
    </ligand>
</feature>
<feature type="binding site" evidence="9">
    <location>
        <position position="218"/>
    </location>
    <ligand>
        <name>Mn(2+)</name>
        <dbReference type="ChEBI" id="CHEBI:29035"/>
    </ligand>
</feature>
<dbReference type="Pfam" id="PF02670">
    <property type="entry name" value="DXP_reductoisom"/>
    <property type="match status" value="1"/>
</dbReference>
<feature type="binding site" evidence="9">
    <location>
        <position position="12"/>
    </location>
    <ligand>
        <name>NADPH</name>
        <dbReference type="ChEBI" id="CHEBI:57783"/>
    </ligand>
</feature>